<accession>A0A194PFL0</accession>
<dbReference type="AlphaFoldDB" id="A0A194PFL0"/>
<sequence>MKRATWVEVDAGGRLGCNGEIFWNECAECDCAYCNPNYVCVCGSDKVYHFEADVMRDVNM</sequence>
<proteinExistence type="predicted"/>
<organism evidence="1 2">
    <name type="scientific">Papilio xuthus</name>
    <name type="common">Asian swallowtail butterfly</name>
    <dbReference type="NCBI Taxonomy" id="66420"/>
    <lineage>
        <taxon>Eukaryota</taxon>
        <taxon>Metazoa</taxon>
        <taxon>Ecdysozoa</taxon>
        <taxon>Arthropoda</taxon>
        <taxon>Hexapoda</taxon>
        <taxon>Insecta</taxon>
        <taxon>Pterygota</taxon>
        <taxon>Neoptera</taxon>
        <taxon>Endopterygota</taxon>
        <taxon>Lepidoptera</taxon>
        <taxon>Glossata</taxon>
        <taxon>Ditrysia</taxon>
        <taxon>Papilionoidea</taxon>
        <taxon>Papilionidae</taxon>
        <taxon>Papilioninae</taxon>
        <taxon>Papilio</taxon>
    </lineage>
</organism>
<dbReference type="EMBL" id="KQ459606">
    <property type="protein sequence ID" value="KPI91813.1"/>
    <property type="molecule type" value="Genomic_DNA"/>
</dbReference>
<dbReference type="Proteomes" id="UP000053268">
    <property type="component" value="Unassembled WGS sequence"/>
</dbReference>
<evidence type="ECO:0000313" key="1">
    <source>
        <dbReference type="EMBL" id="KPI91813.1"/>
    </source>
</evidence>
<reference evidence="1 2" key="1">
    <citation type="journal article" date="2015" name="Nat. Commun.">
        <title>Outbred genome sequencing and CRISPR/Cas9 gene editing in butterflies.</title>
        <authorList>
            <person name="Li X."/>
            <person name="Fan D."/>
            <person name="Zhang W."/>
            <person name="Liu G."/>
            <person name="Zhang L."/>
            <person name="Zhao L."/>
            <person name="Fang X."/>
            <person name="Chen L."/>
            <person name="Dong Y."/>
            <person name="Chen Y."/>
            <person name="Ding Y."/>
            <person name="Zhao R."/>
            <person name="Feng M."/>
            <person name="Zhu Y."/>
            <person name="Feng Y."/>
            <person name="Jiang X."/>
            <person name="Zhu D."/>
            <person name="Xiang H."/>
            <person name="Feng X."/>
            <person name="Li S."/>
            <person name="Wang J."/>
            <person name="Zhang G."/>
            <person name="Kronforst M.R."/>
            <person name="Wang W."/>
        </authorList>
    </citation>
    <scope>NUCLEOTIDE SEQUENCE [LARGE SCALE GENOMIC DNA]</scope>
    <source>
        <strain evidence="1">Ya'a_city_454_Px</strain>
        <tissue evidence="1">Whole body</tissue>
    </source>
</reference>
<gene>
    <name evidence="1" type="ORF">RR46_15317</name>
</gene>
<protein>
    <submittedName>
        <fullName evidence="1">Uncharacterized protein</fullName>
    </submittedName>
</protein>
<keyword evidence="2" id="KW-1185">Reference proteome</keyword>
<evidence type="ECO:0000313" key="2">
    <source>
        <dbReference type="Proteomes" id="UP000053268"/>
    </source>
</evidence>
<name>A0A194PFL0_PAPXU</name>